<feature type="region of interest" description="Disordered" evidence="3">
    <location>
        <begin position="359"/>
        <end position="395"/>
    </location>
</feature>
<evidence type="ECO:0000256" key="4">
    <source>
        <dbReference type="SAM" id="Phobius"/>
    </source>
</evidence>
<dbReference type="AlphaFoldDB" id="A0A7H8V863"/>
<keyword evidence="4" id="KW-0472">Membrane</keyword>
<proteinExistence type="predicted"/>
<evidence type="ECO:0000313" key="7">
    <source>
        <dbReference type="Proteomes" id="UP000509410"/>
    </source>
</evidence>
<accession>A0A7H8V863</accession>
<dbReference type="GO" id="GO:0005886">
    <property type="term" value="C:plasma membrane"/>
    <property type="evidence" value="ECO:0007669"/>
    <property type="project" value="UniProtKB-SubCell"/>
</dbReference>
<feature type="domain" description="PASTA" evidence="5">
    <location>
        <begin position="285"/>
        <end position="359"/>
    </location>
</feature>
<evidence type="ECO:0000256" key="3">
    <source>
        <dbReference type="SAM" id="MobiDB-lite"/>
    </source>
</evidence>
<feature type="compositionally biased region" description="Low complexity" evidence="3">
    <location>
        <begin position="364"/>
        <end position="380"/>
    </location>
</feature>
<keyword evidence="2" id="KW-0175">Coiled coil</keyword>
<sequence>MEDWEKKRLIDESNSKIDEHNRLIDEGNKAKEEHYRKIEAQYEELLRLEEKRIIEVADREQEKEYKDKILELKKRWAESNDTSQQQRYQILIAEAEQEYNDYLEDKERIRQIEEEKRQQFLKQYEQKLQRIEKEKQQTVKIERRKSFIKRVIIGSVFLIFLVIALTAWMSNKLSSKSVRDQTSSISSNASSSSKKDSKIDKTKNNSAASEANQKTFTMENYVGQAKSAVVEDLKTNHKISGKLIKIVEEESNEYETGQVIRQSPTAGSTYDLTSNRQIVLTVAKEVSSVAMPDFGSMQYTYANARSYLIQMGISSSRIERVVDRSVTSTQADLVTSQSPAAGQTIDLKSNEKITLYVTEATTPSSTSSSSSSSGFKNSSSSDDENHSSSSSSSEH</sequence>
<keyword evidence="4" id="KW-1133">Transmembrane helix</keyword>
<dbReference type="Proteomes" id="UP000509410">
    <property type="component" value="Chromosome"/>
</dbReference>
<dbReference type="Pfam" id="PF03793">
    <property type="entry name" value="PASTA"/>
    <property type="match status" value="2"/>
</dbReference>
<feature type="transmembrane region" description="Helical" evidence="4">
    <location>
        <begin position="151"/>
        <end position="169"/>
    </location>
</feature>
<feature type="region of interest" description="Disordered" evidence="3">
    <location>
        <begin position="179"/>
        <end position="211"/>
    </location>
</feature>
<feature type="coiled-coil region" evidence="2">
    <location>
        <begin position="85"/>
        <end position="144"/>
    </location>
</feature>
<dbReference type="Gene3D" id="3.30.10.20">
    <property type="match status" value="2"/>
</dbReference>
<feature type="domain" description="PASTA" evidence="5">
    <location>
        <begin position="212"/>
        <end position="284"/>
    </location>
</feature>
<comment type="subcellular location">
    <subcellularLocation>
        <location evidence="1">Cell membrane</location>
        <topology evidence="1">Single-pass membrane protein</topology>
    </subcellularLocation>
</comment>
<dbReference type="CDD" id="cd06577">
    <property type="entry name" value="PASTA_pknB"/>
    <property type="match status" value="2"/>
</dbReference>
<gene>
    <name evidence="6" type="ORF">FFV08_09355</name>
</gene>
<evidence type="ECO:0000259" key="5">
    <source>
        <dbReference type="PROSITE" id="PS51178"/>
    </source>
</evidence>
<dbReference type="PROSITE" id="PS51178">
    <property type="entry name" value="PASTA"/>
    <property type="match status" value="2"/>
</dbReference>
<protein>
    <submittedName>
        <fullName evidence="6">PASTA domain-containing protein</fullName>
    </submittedName>
</protein>
<keyword evidence="4" id="KW-0812">Transmembrane</keyword>
<evidence type="ECO:0000256" key="2">
    <source>
        <dbReference type="SAM" id="Coils"/>
    </source>
</evidence>
<dbReference type="InterPro" id="IPR005543">
    <property type="entry name" value="PASTA_dom"/>
</dbReference>
<feature type="compositionally biased region" description="Basic and acidic residues" evidence="3">
    <location>
        <begin position="193"/>
        <end position="203"/>
    </location>
</feature>
<dbReference type="EMBL" id="CP040556">
    <property type="protein sequence ID" value="QLB52783.1"/>
    <property type="molecule type" value="Genomic_DNA"/>
</dbReference>
<evidence type="ECO:0000313" key="6">
    <source>
        <dbReference type="EMBL" id="QLB52783.1"/>
    </source>
</evidence>
<name>A0A7H8V863_STRSA</name>
<evidence type="ECO:0000256" key="1">
    <source>
        <dbReference type="ARBA" id="ARBA00004162"/>
    </source>
</evidence>
<reference evidence="6 7" key="1">
    <citation type="submission" date="2019-05" db="EMBL/GenBank/DDBJ databases">
        <title>The organization of the Streptococcus sanguinis genomes.</title>
        <authorList>
            <person name="Wu C.H."/>
            <person name="Chen Y.Y.M."/>
            <person name="Wang H.Y."/>
        </authorList>
    </citation>
    <scope>NUCLEOTIDE SEQUENCE [LARGE SCALE GENOMIC DNA]</scope>
    <source>
        <strain evidence="6 7">CGMH010</strain>
    </source>
</reference>
<dbReference type="SMART" id="SM00740">
    <property type="entry name" value="PASTA"/>
    <property type="match status" value="2"/>
</dbReference>
<organism evidence="6 7">
    <name type="scientific">Streptococcus sanguinis</name>
    <dbReference type="NCBI Taxonomy" id="1305"/>
    <lineage>
        <taxon>Bacteria</taxon>
        <taxon>Bacillati</taxon>
        <taxon>Bacillota</taxon>
        <taxon>Bacilli</taxon>
        <taxon>Lactobacillales</taxon>
        <taxon>Streptococcaceae</taxon>
        <taxon>Streptococcus</taxon>
    </lineage>
</organism>
<feature type="compositionally biased region" description="Low complexity" evidence="3">
    <location>
        <begin position="182"/>
        <end position="192"/>
    </location>
</feature>